<gene>
    <name evidence="3" type="ORF">GXW76_22600</name>
</gene>
<feature type="non-terminal residue" evidence="3">
    <location>
        <position position="201"/>
    </location>
</feature>
<feature type="compositionally biased region" description="Basic and acidic residues" evidence="1">
    <location>
        <begin position="137"/>
        <end position="165"/>
    </location>
</feature>
<dbReference type="Pfam" id="PF08364">
    <property type="entry name" value="IF2_assoc"/>
    <property type="match status" value="1"/>
</dbReference>
<dbReference type="RefSeq" id="WP_211864397.1">
    <property type="nucleotide sequence ID" value="NZ_JAAEDM010000103.1"/>
</dbReference>
<feature type="compositionally biased region" description="Low complexity" evidence="1">
    <location>
        <begin position="88"/>
        <end position="98"/>
    </location>
</feature>
<proteinExistence type="predicted"/>
<dbReference type="Proteomes" id="UP001138751">
    <property type="component" value="Unassembled WGS sequence"/>
</dbReference>
<reference evidence="3" key="1">
    <citation type="submission" date="2020-01" db="EMBL/GenBank/DDBJ databases">
        <authorList>
            <person name="Rat A."/>
        </authorList>
    </citation>
    <scope>NUCLEOTIDE SEQUENCE</scope>
    <source>
        <strain evidence="3">LMG 31231</strain>
    </source>
</reference>
<evidence type="ECO:0000256" key="1">
    <source>
        <dbReference type="SAM" id="MobiDB-lite"/>
    </source>
</evidence>
<dbReference type="EMBL" id="JAAEDM010000103">
    <property type="protein sequence ID" value="MBR0673979.1"/>
    <property type="molecule type" value="Genomic_DNA"/>
</dbReference>
<keyword evidence="3" id="KW-0396">Initiation factor</keyword>
<name>A0A9X9X3K0_9PROT</name>
<reference evidence="3" key="2">
    <citation type="journal article" date="2021" name="Syst. Appl. Microbiol.">
        <title>Roseomonas hellenica sp. nov., isolated from roots of wild-growing Alkanna tinctoria.</title>
        <authorList>
            <person name="Rat A."/>
            <person name="Naranjo H.D."/>
            <person name="Lebbe L."/>
            <person name="Cnockaert M."/>
            <person name="Krigas N."/>
            <person name="Grigoriadou K."/>
            <person name="Maloupa E."/>
            <person name="Willems A."/>
        </authorList>
    </citation>
    <scope>NUCLEOTIDE SEQUENCE</scope>
    <source>
        <strain evidence="3">LMG 31231</strain>
    </source>
</reference>
<keyword evidence="4" id="KW-1185">Reference proteome</keyword>
<feature type="region of interest" description="Disordered" evidence="1">
    <location>
        <begin position="114"/>
        <end position="201"/>
    </location>
</feature>
<dbReference type="AlphaFoldDB" id="A0A9X9X3K0"/>
<evidence type="ECO:0000259" key="2">
    <source>
        <dbReference type="Pfam" id="PF08364"/>
    </source>
</evidence>
<organism evidence="3 4">
    <name type="scientific">Neoroseomonas soli</name>
    <dbReference type="NCBI Taxonomy" id="1081025"/>
    <lineage>
        <taxon>Bacteria</taxon>
        <taxon>Pseudomonadati</taxon>
        <taxon>Pseudomonadota</taxon>
        <taxon>Alphaproteobacteria</taxon>
        <taxon>Acetobacterales</taxon>
        <taxon>Acetobacteraceae</taxon>
        <taxon>Neoroseomonas</taxon>
    </lineage>
</organism>
<comment type="caution">
    <text evidence="3">The sequence shown here is derived from an EMBL/GenBank/DDBJ whole genome shotgun (WGS) entry which is preliminary data.</text>
</comment>
<feature type="compositionally biased region" description="Low complexity" evidence="1">
    <location>
        <begin position="61"/>
        <end position="74"/>
    </location>
</feature>
<keyword evidence="3" id="KW-0648">Protein biosynthesis</keyword>
<sequence>MSDQNEQDAGKSRLSLRPGGRLELGKTVDAGSVRQSFSHGRTKTVQVEVVKKRVVTPPAKPGVSAPARPAPAAGPAGGQSRTPGQTQPAGVRAPAAGRPLTQAEIALRQRVLEENRRVEAQRQREERERQALMVRSAAEEAARKAEEERRAAEEAAQRAEEEARAAAEAGARANVEAEARKATETAPATTAGAATRPAGAP</sequence>
<evidence type="ECO:0000313" key="4">
    <source>
        <dbReference type="Proteomes" id="UP001138751"/>
    </source>
</evidence>
<accession>A0A9X9X3K0</accession>
<dbReference type="GO" id="GO:0003743">
    <property type="term" value="F:translation initiation factor activity"/>
    <property type="evidence" value="ECO:0007669"/>
    <property type="project" value="UniProtKB-KW"/>
</dbReference>
<dbReference type="InterPro" id="IPR013575">
    <property type="entry name" value="IF2_assoc_dom_bac"/>
</dbReference>
<protein>
    <submittedName>
        <fullName evidence="3">Translation initiation factor IF-2</fullName>
    </submittedName>
</protein>
<feature type="compositionally biased region" description="Basic and acidic residues" evidence="1">
    <location>
        <begin position="114"/>
        <end position="130"/>
    </location>
</feature>
<evidence type="ECO:0000313" key="3">
    <source>
        <dbReference type="EMBL" id="MBR0673979.1"/>
    </source>
</evidence>
<feature type="compositionally biased region" description="Low complexity" evidence="1">
    <location>
        <begin position="184"/>
        <end position="201"/>
    </location>
</feature>
<feature type="region of interest" description="Disordered" evidence="1">
    <location>
        <begin position="1"/>
        <end position="98"/>
    </location>
</feature>
<feature type="domain" description="Initiation factor 2 associated" evidence="2">
    <location>
        <begin position="21"/>
        <end position="57"/>
    </location>
</feature>